<name>V5FBF2_9VIBR</name>
<dbReference type="InterPro" id="IPR036890">
    <property type="entry name" value="HATPase_C_sf"/>
</dbReference>
<dbReference type="GO" id="GO:0046983">
    <property type="term" value="F:protein dimerization activity"/>
    <property type="evidence" value="ECO:0007669"/>
    <property type="project" value="UniProtKB-UniRule"/>
</dbReference>
<evidence type="ECO:0000256" key="11">
    <source>
        <dbReference type="ARBA" id="ARBA00022989"/>
    </source>
</evidence>
<keyword evidence="20" id="KW-1185">Reference proteome</keyword>
<dbReference type="EMBL" id="BAUJ01000008">
    <property type="protein sequence ID" value="GAD88613.1"/>
    <property type="molecule type" value="Genomic_DNA"/>
</dbReference>
<feature type="domain" description="HAMP" evidence="18">
    <location>
        <begin position="188"/>
        <end position="240"/>
    </location>
</feature>
<dbReference type="PANTHER" id="PTHR24421:SF10">
    <property type="entry name" value="NITRATE_NITRITE SENSOR PROTEIN NARQ"/>
    <property type="match status" value="1"/>
</dbReference>
<evidence type="ECO:0000256" key="3">
    <source>
        <dbReference type="ARBA" id="ARBA00022475"/>
    </source>
</evidence>
<dbReference type="Proteomes" id="UP000017800">
    <property type="component" value="Unassembled WGS sequence"/>
</dbReference>
<evidence type="ECO:0000256" key="16">
    <source>
        <dbReference type="SAM" id="Phobius"/>
    </source>
</evidence>
<evidence type="ECO:0000256" key="1">
    <source>
        <dbReference type="ARBA" id="ARBA00000085"/>
    </source>
</evidence>
<protein>
    <recommendedName>
        <fullName evidence="14">Sensor protein</fullName>
        <ecNumber evidence="14">2.7.13.3</ecNumber>
    </recommendedName>
</protein>
<evidence type="ECO:0000256" key="13">
    <source>
        <dbReference type="ARBA" id="ARBA00023136"/>
    </source>
</evidence>
<reference evidence="19 20" key="1">
    <citation type="submission" date="2013-11" db="EMBL/GenBank/DDBJ databases">
        <title>Whole genome shotgun sequence of Vibrio halioticoli NBRC 102217.</title>
        <authorList>
            <person name="Isaki S."/>
            <person name="Kimura A."/>
            <person name="Ohji S."/>
            <person name="Hosoyama A."/>
            <person name="Fujita N."/>
            <person name="Hashimoto M."/>
            <person name="Hosoyama Y."/>
            <person name="Yamazoe A."/>
        </authorList>
    </citation>
    <scope>NUCLEOTIDE SEQUENCE [LARGE SCALE GENOMIC DNA]</scope>
    <source>
        <strain evidence="19 20">NBRC 102217</strain>
    </source>
</reference>
<dbReference type="Gene3D" id="6.10.340.10">
    <property type="match status" value="1"/>
</dbReference>
<dbReference type="InterPro" id="IPR029095">
    <property type="entry name" value="NarX-like_N"/>
</dbReference>
<keyword evidence="6 14" id="KW-0808">Transferase</keyword>
<dbReference type="Gene3D" id="1.20.5.1930">
    <property type="match status" value="1"/>
</dbReference>
<dbReference type="InterPro" id="IPR003594">
    <property type="entry name" value="HATPase_dom"/>
</dbReference>
<evidence type="ECO:0000256" key="5">
    <source>
        <dbReference type="ARBA" id="ARBA00022553"/>
    </source>
</evidence>
<feature type="domain" description="Histidine kinase" evidence="17">
    <location>
        <begin position="380"/>
        <end position="579"/>
    </location>
</feature>
<evidence type="ECO:0000256" key="12">
    <source>
        <dbReference type="ARBA" id="ARBA00023012"/>
    </source>
</evidence>
<comment type="caution">
    <text evidence="19">The sequence shown here is derived from an EMBL/GenBank/DDBJ whole genome shotgun (WGS) entry which is preliminary data.</text>
</comment>
<evidence type="ECO:0000313" key="20">
    <source>
        <dbReference type="Proteomes" id="UP000017800"/>
    </source>
</evidence>
<dbReference type="eggNOG" id="COG3850">
    <property type="taxonomic scope" value="Bacteria"/>
</dbReference>
<dbReference type="Pfam" id="PF07730">
    <property type="entry name" value="HisKA_3"/>
    <property type="match status" value="1"/>
</dbReference>
<dbReference type="Pfam" id="PF02518">
    <property type="entry name" value="HATPase_c"/>
    <property type="match status" value="1"/>
</dbReference>
<organism evidence="19 20">
    <name type="scientific">Vibrio halioticoli NBRC 102217</name>
    <dbReference type="NCBI Taxonomy" id="1219072"/>
    <lineage>
        <taxon>Bacteria</taxon>
        <taxon>Pseudomonadati</taxon>
        <taxon>Pseudomonadota</taxon>
        <taxon>Gammaproteobacteria</taxon>
        <taxon>Vibrionales</taxon>
        <taxon>Vibrionaceae</taxon>
        <taxon>Vibrio</taxon>
    </lineage>
</organism>
<comment type="subcellular location">
    <subcellularLocation>
        <location evidence="2">Cell inner membrane</location>
        <topology evidence="2">Multi-pass membrane protein</topology>
    </subcellularLocation>
</comment>
<dbReference type="GO" id="GO:0005886">
    <property type="term" value="C:plasma membrane"/>
    <property type="evidence" value="ECO:0007669"/>
    <property type="project" value="UniProtKB-SubCell"/>
</dbReference>
<keyword evidence="11 16" id="KW-1133">Transmembrane helix</keyword>
<dbReference type="SUPFAM" id="SSF55874">
    <property type="entry name" value="ATPase domain of HSP90 chaperone/DNA topoisomerase II/histidine kinase"/>
    <property type="match status" value="1"/>
</dbReference>
<dbReference type="CDD" id="cd06225">
    <property type="entry name" value="HAMP"/>
    <property type="match status" value="1"/>
</dbReference>
<keyword evidence="3 14" id="KW-1003">Cell membrane</keyword>
<feature type="transmembrane region" description="Helical" evidence="16">
    <location>
        <begin position="164"/>
        <end position="186"/>
    </location>
</feature>
<dbReference type="AlphaFoldDB" id="V5FBF2"/>
<keyword evidence="9 14" id="KW-0418">Kinase</keyword>
<keyword evidence="4 14" id="KW-0997">Cell inner membrane</keyword>
<dbReference type="GO" id="GO:0000155">
    <property type="term" value="F:phosphorelay sensor kinase activity"/>
    <property type="evidence" value="ECO:0007669"/>
    <property type="project" value="UniProtKB-UniRule"/>
</dbReference>
<dbReference type="PANTHER" id="PTHR24421">
    <property type="entry name" value="NITRATE/NITRITE SENSOR PROTEIN NARX-RELATED"/>
    <property type="match status" value="1"/>
</dbReference>
<sequence>MTKFTDSLMGREVKNKSAQSVSFTIGGAVFLMVILSALTIMVAVATVYSTYDDAEAVNVSGSMRMQSYRLAYDTETHASNINKHIQRFEVSLYSSSMQNLMQWNVPSDIQEDYQAIIERWQIMKNLLLTKQYVEYQQHVPIFVSRIDKFVLKLQLNTEKKLLDMVVFCGFGLTCIILISLVIMRFVRLKVLHPLQALVRASRKVESQNFDVVLNDSVDNELGAVASTFNGMTRKLKDHYERLEAMVEHKTEELRHANSSLTVLYKSTQQLSASRLSPAHFQQIIDNMSSIDNIEAVKLIIDDSAGQPTELVSGEISKGAWVDKALILDEVRLGSLRLQITSQFSEQELIDNMSYILARGIYYNQAQKKFEQLLIYGERSAIARELHDSLAQSLSFLKIQTSLLKRSMKQEGPADNMPKSSIIVQEIDDGLREAYTQLRILLSTFRFSIDEANFSDALNVLLEKLQTTTDAEIEVENKLSSILLEAHQQVHLLQIIREATNNAIKHANSTLIRVQCLQNKEQITVSITDNGCGFDTDIEKTGHYGLSILNERSQYLNGKLTIDSEPNQGSTIRITFNCKDESDSE</sequence>
<dbReference type="Gene3D" id="3.30.565.10">
    <property type="entry name" value="Histidine kinase-like ATPase, C-terminal domain"/>
    <property type="match status" value="1"/>
</dbReference>
<dbReference type="PROSITE" id="PS50109">
    <property type="entry name" value="HIS_KIN"/>
    <property type="match status" value="1"/>
</dbReference>
<dbReference type="Pfam" id="PF00672">
    <property type="entry name" value="HAMP"/>
    <property type="match status" value="1"/>
</dbReference>
<feature type="transmembrane region" description="Helical" evidence="16">
    <location>
        <begin position="21"/>
        <end position="48"/>
    </location>
</feature>
<evidence type="ECO:0000256" key="6">
    <source>
        <dbReference type="ARBA" id="ARBA00022679"/>
    </source>
</evidence>
<dbReference type="GO" id="GO:0005524">
    <property type="term" value="F:ATP binding"/>
    <property type="evidence" value="ECO:0007669"/>
    <property type="project" value="UniProtKB-UniRule"/>
</dbReference>
<keyword evidence="8 14" id="KW-0547">Nucleotide-binding</keyword>
<keyword evidence="10 14" id="KW-0067">ATP-binding</keyword>
<dbReference type="EC" id="2.7.13.3" evidence="14"/>
<dbReference type="PROSITE" id="PS50885">
    <property type="entry name" value="HAMP"/>
    <property type="match status" value="1"/>
</dbReference>
<gene>
    <name evidence="19" type="primary">narQ</name>
    <name evidence="19" type="ORF">VHA01S_008_00090</name>
</gene>
<dbReference type="SUPFAM" id="SSF158472">
    <property type="entry name" value="HAMP domain-like"/>
    <property type="match status" value="1"/>
</dbReference>
<evidence type="ECO:0000256" key="2">
    <source>
        <dbReference type="ARBA" id="ARBA00004429"/>
    </source>
</evidence>
<comment type="catalytic activity">
    <reaction evidence="1 14">
        <text>ATP + protein L-histidine = ADP + protein N-phospho-L-histidine.</text>
        <dbReference type="EC" id="2.7.13.3"/>
    </reaction>
</comment>
<evidence type="ECO:0000256" key="10">
    <source>
        <dbReference type="ARBA" id="ARBA00022840"/>
    </source>
</evidence>
<dbReference type="CDD" id="cd16917">
    <property type="entry name" value="HATPase_UhpB-NarQ-NarX-like"/>
    <property type="match status" value="1"/>
</dbReference>
<dbReference type="InterPro" id="IPR016380">
    <property type="entry name" value="Sig_transdc_His_kin_NarX/NarQ"/>
</dbReference>
<dbReference type="InterPro" id="IPR050482">
    <property type="entry name" value="Sensor_HK_TwoCompSys"/>
</dbReference>
<dbReference type="SMART" id="SM00304">
    <property type="entry name" value="HAMP"/>
    <property type="match status" value="1"/>
</dbReference>
<dbReference type="Gene3D" id="1.20.120.960">
    <property type="entry name" value="Histidine kinase NarX, sensor domain"/>
    <property type="match status" value="1"/>
</dbReference>
<dbReference type="RefSeq" id="WP_023402996.1">
    <property type="nucleotide sequence ID" value="NZ_BAUJ01000008.1"/>
</dbReference>
<dbReference type="InterPro" id="IPR005467">
    <property type="entry name" value="His_kinase_dom"/>
</dbReference>
<keyword evidence="5" id="KW-0597">Phosphoprotein</keyword>
<dbReference type="InterPro" id="IPR011712">
    <property type="entry name" value="Sig_transdc_His_kin_sub3_dim/P"/>
</dbReference>
<evidence type="ECO:0000256" key="14">
    <source>
        <dbReference type="PIRNR" id="PIRNR003167"/>
    </source>
</evidence>
<keyword evidence="7 16" id="KW-0812">Transmembrane</keyword>
<proteinExistence type="predicted"/>
<evidence type="ECO:0000256" key="4">
    <source>
        <dbReference type="ARBA" id="ARBA00022519"/>
    </source>
</evidence>
<keyword evidence="15" id="KW-0175">Coiled coil</keyword>
<evidence type="ECO:0000259" key="17">
    <source>
        <dbReference type="PROSITE" id="PS50109"/>
    </source>
</evidence>
<feature type="coiled-coil region" evidence="15">
    <location>
        <begin position="232"/>
        <end position="259"/>
    </location>
</feature>
<evidence type="ECO:0000256" key="9">
    <source>
        <dbReference type="ARBA" id="ARBA00022777"/>
    </source>
</evidence>
<evidence type="ECO:0000256" key="15">
    <source>
        <dbReference type="SAM" id="Coils"/>
    </source>
</evidence>
<evidence type="ECO:0000256" key="8">
    <source>
        <dbReference type="ARBA" id="ARBA00022741"/>
    </source>
</evidence>
<dbReference type="CDD" id="cd22899">
    <property type="entry name" value="NarQ_sensor"/>
    <property type="match status" value="1"/>
</dbReference>
<evidence type="ECO:0000256" key="7">
    <source>
        <dbReference type="ARBA" id="ARBA00022692"/>
    </source>
</evidence>
<dbReference type="Pfam" id="PF13675">
    <property type="entry name" value="PilJ"/>
    <property type="match status" value="1"/>
</dbReference>
<dbReference type="NCBIfam" id="NF008184">
    <property type="entry name" value="PRK10935.1"/>
    <property type="match status" value="1"/>
</dbReference>
<accession>V5FBF2</accession>
<keyword evidence="13 14" id="KW-0472">Membrane</keyword>
<keyword evidence="12 14" id="KW-0902">Two-component regulatory system</keyword>
<evidence type="ECO:0000313" key="19">
    <source>
        <dbReference type="EMBL" id="GAD88613.1"/>
    </source>
</evidence>
<dbReference type="InterPro" id="IPR042295">
    <property type="entry name" value="NarX-like_N_sf"/>
</dbReference>
<dbReference type="SMART" id="SM00387">
    <property type="entry name" value="HATPase_c"/>
    <property type="match status" value="1"/>
</dbReference>
<dbReference type="PIRSF" id="PIRSF003167">
    <property type="entry name" value="STHK_NarX/NarQ"/>
    <property type="match status" value="1"/>
</dbReference>
<dbReference type="InterPro" id="IPR003660">
    <property type="entry name" value="HAMP_dom"/>
</dbReference>
<evidence type="ECO:0000259" key="18">
    <source>
        <dbReference type="PROSITE" id="PS50885"/>
    </source>
</evidence>